<reference evidence="2" key="1">
    <citation type="submission" date="2020-11" db="EMBL/GenBank/DDBJ databases">
        <title>Nocardioides sp. CBS4Y-1, whole genome shotgun sequence.</title>
        <authorList>
            <person name="Tuo L."/>
        </authorList>
    </citation>
    <scope>NUCLEOTIDE SEQUENCE</scope>
    <source>
        <strain evidence="2">CBS4Y-1</strain>
    </source>
</reference>
<feature type="domain" description="Fic/DOC N-terminal" evidence="1">
    <location>
        <begin position="23"/>
        <end position="101"/>
    </location>
</feature>
<dbReference type="AlphaFoldDB" id="A0A930UYL5"/>
<evidence type="ECO:0000313" key="3">
    <source>
        <dbReference type="Proteomes" id="UP000656804"/>
    </source>
</evidence>
<dbReference type="EMBL" id="JADIVZ010000010">
    <property type="protein sequence ID" value="MBF4163273.1"/>
    <property type="molecule type" value="Genomic_DNA"/>
</dbReference>
<sequence>MGVLVLKPAALPRSLDLTTATIKALSEADASLGRLSGLGALVRDPQLLLGPYLRREAVASSRIEGTQASLSDALQAEASGTPSPNEDVAEVERYIQATLQG</sequence>
<evidence type="ECO:0000313" key="2">
    <source>
        <dbReference type="EMBL" id="MBF4163273.1"/>
    </source>
</evidence>
<accession>A0A930UYL5</accession>
<dbReference type="Proteomes" id="UP000656804">
    <property type="component" value="Unassembled WGS sequence"/>
</dbReference>
<dbReference type="Pfam" id="PF13784">
    <property type="entry name" value="Fic_N"/>
    <property type="match status" value="1"/>
</dbReference>
<gene>
    <name evidence="2" type="ORF">ISG29_16400</name>
</gene>
<organism evidence="2 3">
    <name type="scientific">Nocardioides acrostichi</name>
    <dbReference type="NCBI Taxonomy" id="2784339"/>
    <lineage>
        <taxon>Bacteria</taxon>
        <taxon>Bacillati</taxon>
        <taxon>Actinomycetota</taxon>
        <taxon>Actinomycetes</taxon>
        <taxon>Propionibacteriales</taxon>
        <taxon>Nocardioidaceae</taxon>
        <taxon>Nocardioides</taxon>
    </lineage>
</organism>
<dbReference type="RefSeq" id="WP_194504527.1">
    <property type="nucleotide sequence ID" value="NZ_JADIVZ010000010.1"/>
</dbReference>
<protein>
    <recommendedName>
        <fullName evidence="1">Fic/DOC N-terminal domain-containing protein</fullName>
    </recommendedName>
</protein>
<proteinExistence type="predicted"/>
<dbReference type="InterPro" id="IPR025758">
    <property type="entry name" value="Fic/DOC_N"/>
</dbReference>
<keyword evidence="3" id="KW-1185">Reference proteome</keyword>
<comment type="caution">
    <text evidence="2">The sequence shown here is derived from an EMBL/GenBank/DDBJ whole genome shotgun (WGS) entry which is preliminary data.</text>
</comment>
<evidence type="ECO:0000259" key="1">
    <source>
        <dbReference type="Pfam" id="PF13784"/>
    </source>
</evidence>
<name>A0A930UYL5_9ACTN</name>